<feature type="binding site" evidence="6">
    <location>
        <position position="72"/>
    </location>
    <ligand>
        <name>S-adenosyl-L-methionine</name>
        <dbReference type="ChEBI" id="CHEBI:59789"/>
    </ligand>
</feature>
<dbReference type="Pfam" id="PF00398">
    <property type="entry name" value="RrnaAD"/>
    <property type="match status" value="1"/>
</dbReference>
<dbReference type="PANTHER" id="PTHR11727:SF27">
    <property type="entry name" value="RIBOSOMAL RNA SMALL SUBUNIT METHYLTRANSFERASE, CHLOROPLASTIC"/>
    <property type="match status" value="1"/>
</dbReference>
<feature type="compositionally biased region" description="Basic and acidic residues" evidence="8">
    <location>
        <begin position="29"/>
        <end position="38"/>
    </location>
</feature>
<feature type="binding site" evidence="6">
    <location>
        <position position="120"/>
    </location>
    <ligand>
        <name>S-adenosyl-L-methionine</name>
        <dbReference type="ChEBI" id="CHEBI:59789"/>
    </ligand>
</feature>
<comment type="similarity">
    <text evidence="6 7">Belongs to the class I-like SAM-binding methyltransferase superfamily. rRNA adenine N(6)-methyltransferase family.</text>
</comment>
<dbReference type="GO" id="GO:0003723">
    <property type="term" value="F:RNA binding"/>
    <property type="evidence" value="ECO:0007669"/>
    <property type="project" value="UniProtKB-UniRule"/>
</dbReference>
<dbReference type="InterPro" id="IPR029063">
    <property type="entry name" value="SAM-dependent_MTases_sf"/>
</dbReference>
<dbReference type="InterPro" id="IPR020596">
    <property type="entry name" value="rRNA_Ade_Mease_Trfase_CS"/>
</dbReference>
<dbReference type="InterPro" id="IPR001737">
    <property type="entry name" value="KsgA/Erm"/>
</dbReference>
<feature type="binding site" evidence="6">
    <location>
        <position position="148"/>
    </location>
    <ligand>
        <name>S-adenosyl-L-methionine</name>
        <dbReference type="ChEBI" id="CHEBI:59789"/>
    </ligand>
</feature>
<feature type="compositionally biased region" description="Pro residues" evidence="8">
    <location>
        <begin position="1"/>
        <end position="11"/>
    </location>
</feature>
<dbReference type="EMBL" id="CP151517">
    <property type="protein sequence ID" value="WZN66947.1"/>
    <property type="molecule type" value="Genomic_DNA"/>
</dbReference>
<dbReference type="Gene3D" id="3.40.50.150">
    <property type="entry name" value="Vaccinia Virus protein VP39"/>
    <property type="match status" value="1"/>
</dbReference>
<keyword evidence="1 7" id="KW-0698">rRNA processing</keyword>
<evidence type="ECO:0000259" key="9">
    <source>
        <dbReference type="SMART" id="SM00650"/>
    </source>
</evidence>
<proteinExistence type="inferred from homology"/>
<dbReference type="InterPro" id="IPR020598">
    <property type="entry name" value="rRNA_Ade_methylase_Trfase_N"/>
</dbReference>
<feature type="binding site" evidence="6">
    <location>
        <position position="74"/>
    </location>
    <ligand>
        <name>S-adenosyl-L-methionine</name>
        <dbReference type="ChEBI" id="CHEBI:59789"/>
    </ligand>
</feature>
<dbReference type="Gene3D" id="1.10.8.100">
    <property type="entry name" value="Ribosomal RNA adenine dimethylase-like, domain 2"/>
    <property type="match status" value="1"/>
</dbReference>
<keyword evidence="3 6" id="KW-0808">Transferase</keyword>
<evidence type="ECO:0000256" key="3">
    <source>
        <dbReference type="ARBA" id="ARBA00022679"/>
    </source>
</evidence>
<evidence type="ECO:0000256" key="5">
    <source>
        <dbReference type="ARBA" id="ARBA00022884"/>
    </source>
</evidence>
<keyword evidence="4 6" id="KW-0949">S-adenosyl-L-methionine</keyword>
<feature type="binding site" evidence="6">
    <location>
        <position position="99"/>
    </location>
    <ligand>
        <name>S-adenosyl-L-methionine</name>
        <dbReference type="ChEBI" id="CHEBI:59789"/>
    </ligand>
</feature>
<feature type="domain" description="Ribosomal RNA adenine methylase transferase N-terminal" evidence="9">
    <location>
        <begin position="79"/>
        <end position="282"/>
    </location>
</feature>
<dbReference type="PANTHER" id="PTHR11727">
    <property type="entry name" value="DIMETHYLADENOSINE TRANSFERASE"/>
    <property type="match status" value="1"/>
</dbReference>
<feature type="region of interest" description="Disordered" evidence="8">
    <location>
        <begin position="1"/>
        <end position="38"/>
    </location>
</feature>
<dbReference type="NCBIfam" id="TIGR00755">
    <property type="entry name" value="ksgA"/>
    <property type="match status" value="1"/>
</dbReference>
<organism evidence="10 11">
    <name type="scientific">Chloropicon roscoffensis</name>
    <dbReference type="NCBI Taxonomy" id="1461544"/>
    <lineage>
        <taxon>Eukaryota</taxon>
        <taxon>Viridiplantae</taxon>
        <taxon>Chlorophyta</taxon>
        <taxon>Chloropicophyceae</taxon>
        <taxon>Chloropicales</taxon>
        <taxon>Chloropicaceae</taxon>
        <taxon>Chloropicon</taxon>
    </lineage>
</organism>
<evidence type="ECO:0000256" key="8">
    <source>
        <dbReference type="SAM" id="MobiDB-lite"/>
    </source>
</evidence>
<evidence type="ECO:0000256" key="7">
    <source>
        <dbReference type="RuleBase" id="RU362106"/>
    </source>
</evidence>
<gene>
    <name evidence="10" type="ORF">HKI87_17g85190</name>
</gene>
<evidence type="ECO:0000313" key="10">
    <source>
        <dbReference type="EMBL" id="WZN66947.1"/>
    </source>
</evidence>
<evidence type="ECO:0000256" key="4">
    <source>
        <dbReference type="ARBA" id="ARBA00022691"/>
    </source>
</evidence>
<dbReference type="InterPro" id="IPR023165">
    <property type="entry name" value="rRNA_Ade_diMease-like_C"/>
</dbReference>
<sequence>MASPRPRPNPPSTRCAASPSGERNTAASDESHETKRRDGEYYPSKVLWPGIEKTDAYLRKMDFRAKKSLGQNFMIQENVLSKTVAYAGVQKGDRVLEIGSGTGNLTRYMLAKGAEVVCVEKDDRLHEAFVKEFEEEVKSKRLKVVHADVMRWLTERDRRERELVASGGSVDQMLRFDKVVANLPFNITTDLLKFLLPRCESVFRPPTGSPESRPSGDVFLLLQDEAAQRLCECRAGDSNYRAMNVLVDCFCSSREYLFKIDRKAFFPAPNVDGALAHFKIRPREEALSVGQVGDTVVTSKQFHTFVNQCFSRRRKMVKNNIPSNMFGADEVARVMEELDLGAETRPQDLSCEQYLSMLHKLQSLKNSREAESA</sequence>
<keyword evidence="5 6" id="KW-0694">RNA-binding</keyword>
<dbReference type="PROSITE" id="PS01131">
    <property type="entry name" value="RRNA_A_DIMETH"/>
    <property type="match status" value="1"/>
</dbReference>
<dbReference type="Proteomes" id="UP001472866">
    <property type="component" value="Chromosome 17"/>
</dbReference>
<dbReference type="SMART" id="SM00650">
    <property type="entry name" value="rADc"/>
    <property type="match status" value="1"/>
</dbReference>
<evidence type="ECO:0000256" key="1">
    <source>
        <dbReference type="ARBA" id="ARBA00022552"/>
    </source>
</evidence>
<accession>A0AAX4PM32</accession>
<dbReference type="InterPro" id="IPR011530">
    <property type="entry name" value="rRNA_adenine_dimethylase"/>
</dbReference>
<dbReference type="EC" id="2.1.1.-" evidence="7"/>
<dbReference type="PROSITE" id="PS51689">
    <property type="entry name" value="SAM_RNA_A_N6_MT"/>
    <property type="match status" value="1"/>
</dbReference>
<keyword evidence="11" id="KW-1185">Reference proteome</keyword>
<dbReference type="AlphaFoldDB" id="A0AAX4PM32"/>
<dbReference type="SUPFAM" id="SSF53335">
    <property type="entry name" value="S-adenosyl-L-methionine-dependent methyltransferases"/>
    <property type="match status" value="1"/>
</dbReference>
<evidence type="ECO:0000256" key="6">
    <source>
        <dbReference type="PROSITE-ProRule" id="PRU01026"/>
    </source>
</evidence>
<reference evidence="10 11" key="1">
    <citation type="submission" date="2024-03" db="EMBL/GenBank/DDBJ databases">
        <title>Complete genome sequence of the green alga Chloropicon roscoffensis RCC1871.</title>
        <authorList>
            <person name="Lemieux C."/>
            <person name="Pombert J.-F."/>
            <person name="Otis C."/>
            <person name="Turmel M."/>
        </authorList>
    </citation>
    <scope>NUCLEOTIDE SEQUENCE [LARGE SCALE GENOMIC DNA]</scope>
    <source>
        <strain evidence="10 11">RCC1871</strain>
    </source>
</reference>
<protein>
    <recommendedName>
        <fullName evidence="7">rRNA adenine N(6)-methyltransferase</fullName>
        <ecNumber evidence="7">2.1.1.-</ecNumber>
    </recommendedName>
</protein>
<name>A0AAX4PM32_9CHLO</name>
<dbReference type="CDD" id="cd02440">
    <property type="entry name" value="AdoMet_MTases"/>
    <property type="match status" value="1"/>
</dbReference>
<evidence type="ECO:0000256" key="2">
    <source>
        <dbReference type="ARBA" id="ARBA00022603"/>
    </source>
</evidence>
<evidence type="ECO:0000313" key="11">
    <source>
        <dbReference type="Proteomes" id="UP001472866"/>
    </source>
</evidence>
<feature type="binding site" evidence="6">
    <location>
        <position position="182"/>
    </location>
    <ligand>
        <name>S-adenosyl-L-methionine</name>
        <dbReference type="ChEBI" id="CHEBI:59789"/>
    </ligand>
</feature>
<keyword evidence="2 6" id="KW-0489">Methyltransferase</keyword>
<dbReference type="GO" id="GO:0000179">
    <property type="term" value="F:rRNA (adenine-N6,N6-)-dimethyltransferase activity"/>
    <property type="evidence" value="ECO:0007669"/>
    <property type="project" value="UniProtKB-UniRule"/>
</dbReference>